<dbReference type="EMBL" id="SMMG02000009">
    <property type="protein sequence ID" value="KAA3461928.1"/>
    <property type="molecule type" value="Genomic_DNA"/>
</dbReference>
<dbReference type="Proteomes" id="UP000325315">
    <property type="component" value="Unassembled WGS sequence"/>
</dbReference>
<proteinExistence type="predicted"/>
<gene>
    <name evidence="2" type="ORF">EPI10_028461</name>
</gene>
<feature type="region of interest" description="Disordered" evidence="1">
    <location>
        <begin position="1"/>
        <end position="38"/>
    </location>
</feature>
<organism evidence="2 3">
    <name type="scientific">Gossypium australe</name>
    <dbReference type="NCBI Taxonomy" id="47621"/>
    <lineage>
        <taxon>Eukaryota</taxon>
        <taxon>Viridiplantae</taxon>
        <taxon>Streptophyta</taxon>
        <taxon>Embryophyta</taxon>
        <taxon>Tracheophyta</taxon>
        <taxon>Spermatophyta</taxon>
        <taxon>Magnoliopsida</taxon>
        <taxon>eudicotyledons</taxon>
        <taxon>Gunneridae</taxon>
        <taxon>Pentapetalae</taxon>
        <taxon>rosids</taxon>
        <taxon>malvids</taxon>
        <taxon>Malvales</taxon>
        <taxon>Malvaceae</taxon>
        <taxon>Malvoideae</taxon>
        <taxon>Gossypium</taxon>
    </lineage>
</organism>
<comment type="caution">
    <text evidence="2">The sequence shown here is derived from an EMBL/GenBank/DDBJ whole genome shotgun (WGS) entry which is preliminary data.</text>
</comment>
<name>A0A5B6UX89_9ROSI</name>
<dbReference type="AlphaFoldDB" id="A0A5B6UX89"/>
<evidence type="ECO:0000256" key="1">
    <source>
        <dbReference type="SAM" id="MobiDB-lite"/>
    </source>
</evidence>
<evidence type="ECO:0000313" key="2">
    <source>
        <dbReference type="EMBL" id="KAA3461928.1"/>
    </source>
</evidence>
<accession>A0A5B6UX89</accession>
<protein>
    <submittedName>
        <fullName evidence="2">Gag-Pol polyprotein</fullName>
    </submittedName>
</protein>
<sequence>MDPNRVEADDEESNAPAPAKGTTPSESRPEKWLGSLPPHDERVVYEVCSNKSDCSTPFTPTYSSTGSRSSTKYGFVRLNKPPVDKIWKLGAEDFRANVDDDPDRAEFCSQTPSGYSMNCLTHRMNYRERGLTGNPSKMNLGRNISANCSSISNKRSF</sequence>
<reference evidence="2" key="1">
    <citation type="submission" date="2019-08" db="EMBL/GenBank/DDBJ databases">
        <authorList>
            <person name="Liu F."/>
        </authorList>
    </citation>
    <scope>NUCLEOTIDE SEQUENCE [LARGE SCALE GENOMIC DNA]</scope>
    <source>
        <strain evidence="2">PA1801</strain>
        <tissue evidence="2">Leaf</tissue>
    </source>
</reference>
<keyword evidence="3" id="KW-1185">Reference proteome</keyword>
<evidence type="ECO:0000313" key="3">
    <source>
        <dbReference type="Proteomes" id="UP000325315"/>
    </source>
</evidence>